<dbReference type="Proteomes" id="UP000275772">
    <property type="component" value="Unassembled WGS sequence"/>
</dbReference>
<evidence type="ECO:0000256" key="1">
    <source>
        <dbReference type="ARBA" id="ARBA00004496"/>
    </source>
</evidence>
<feature type="region of interest" description="Disordered" evidence="7">
    <location>
        <begin position="719"/>
        <end position="758"/>
    </location>
</feature>
<feature type="domain" description="NFACT protein C-terminal" evidence="9">
    <location>
        <begin position="926"/>
        <end position="1033"/>
    </location>
</feature>
<comment type="subcellular location">
    <subcellularLocation>
        <location evidence="1">Cytoplasm</location>
    </subcellularLocation>
</comment>
<evidence type="ECO:0000256" key="2">
    <source>
        <dbReference type="ARBA" id="ARBA00008318"/>
    </source>
</evidence>
<dbReference type="GO" id="GO:0043023">
    <property type="term" value="F:ribosomal large subunit binding"/>
    <property type="evidence" value="ECO:0007669"/>
    <property type="project" value="TreeGrafter"/>
</dbReference>
<sequence>MKQRLTSLDVKVIAHELSTALVTLRLQNIYDLSTKIFLVKFAKPGSKQQIVIENGFRCHLTKYARTTAATPSIFVQGLRKRLKTRRVTSVSQIGSDRIIEIQFSDGQYRIFLEFFAAGNIILTDHDLKIISLIRPVPESKGQEELRVGLQYSIENRQNYKKTPTLDKQRVYDALVDATKKENIEDLRGKKPKKELNSLRNALAFSLTEIPPVLIEHCMEVSEFDSKIAPSDVLQSETLLDHLTGSLKQAQLIINEATSENVVKGYIVAKKKPGFDLANEATANQFLIYDSFHPFRPAQYEKDPELTFLEIQGFNNTVDEFFSSLEGQKLEAKLEEREQVARQKIESARNEQAKRLHGLQEIQSLNERKAAAIQANIERVQEVQAAVNGLIAQGTDWVEIGKLIELDQRQGNPIAMMVSLPLKLDQNTITLKLCETKFNEDNESAYETDSTASESDEDLQSKMSREDLTNKRILIDIDLGISPWANAREYFGERRTAIHKEERTIKSSKIALKSQEAKIKETLQKGLKKEKEVLRPIRQALWFEKFFWFISSDGYLVLAARDKLQSETLYKKYLKKGDVYVHADLPGAAITIIKNRAKISNCSIPPSTLSQAGTIAVACSSAWESKSSMSAWWANAEQICKTAPTGDILPVGIFHVCGEKYFLPASVMALGFGALFRISDESLSKRLKRRNQDETPDTSLVEGVAQTDFTVVDLIPDKDDYQSHVNRNEAEAEVGKEGDDMDHEDNQNENESSDFREPITTSLLQAKSTNKQEESGCRESIQQMPILNVIDTSPQNQPDLPIELDVDTSNPKVEMVHSMPAKAESQVPPKNISSKRGKKSKAKKIMTKYKFQEEEDRIAAQQLIGSTLGQEKATIKAAAKAAREAEIEFHAARKKAQHLRSQKETAEFEELRKHMLEGEYEEEEDEEEKTMNLENLVGMPNRGDEIVDMIPVCAPLTALRNYKYRVKLHPGAMKKGKAIKDILGKWLIDGEKKGMLDENSEDSEKVWPREMELLRGWKPVDISGVVPVSKVRVVTSGESGKASKSGGPKAKAKGGKKG</sequence>
<proteinExistence type="inferred from homology"/>
<feature type="coiled-coil region" evidence="6">
    <location>
        <begin position="874"/>
        <end position="925"/>
    </location>
</feature>
<dbReference type="GO" id="GO:1990116">
    <property type="term" value="P:ribosome-associated ubiquitin-dependent protein catabolic process"/>
    <property type="evidence" value="ECO:0007669"/>
    <property type="project" value="TreeGrafter"/>
</dbReference>
<dbReference type="GO" id="GO:1990112">
    <property type="term" value="C:RQC complex"/>
    <property type="evidence" value="ECO:0007669"/>
    <property type="project" value="TreeGrafter"/>
</dbReference>
<dbReference type="Pfam" id="PF05833">
    <property type="entry name" value="NFACT_N"/>
    <property type="match status" value="1"/>
</dbReference>
<feature type="domain" description="NFACT RNA-binding" evidence="8">
    <location>
        <begin position="544"/>
        <end position="655"/>
    </location>
</feature>
<dbReference type="InterPro" id="IPR021846">
    <property type="entry name" value="NFACT-C"/>
</dbReference>
<evidence type="ECO:0000313" key="11">
    <source>
        <dbReference type="Proteomes" id="UP000275772"/>
    </source>
</evidence>
<evidence type="ECO:0000259" key="8">
    <source>
        <dbReference type="Pfam" id="PF05670"/>
    </source>
</evidence>
<reference evidence="10 11" key="1">
    <citation type="submission" date="2017-11" db="EMBL/GenBank/DDBJ databases">
        <authorList>
            <person name="Kracher B."/>
        </authorList>
    </citation>
    <scope>NUCLEOTIDE SEQUENCE [LARGE SCALE GENOMIC DNA]</scope>
    <source>
        <strain evidence="10 11">RACE1</strain>
    </source>
</reference>
<dbReference type="PANTHER" id="PTHR15239">
    <property type="entry name" value="NUCLEAR EXPORT MEDIATOR FACTOR NEMF"/>
    <property type="match status" value="1"/>
</dbReference>
<dbReference type="GO" id="GO:0072344">
    <property type="term" value="P:rescue of stalled ribosome"/>
    <property type="evidence" value="ECO:0007669"/>
    <property type="project" value="TreeGrafter"/>
</dbReference>
<feature type="compositionally biased region" description="Basic and acidic residues" evidence="7">
    <location>
        <begin position="719"/>
        <end position="737"/>
    </location>
</feature>
<feature type="compositionally biased region" description="Acidic residues" evidence="7">
    <location>
        <begin position="738"/>
        <end position="751"/>
    </location>
</feature>
<dbReference type="Pfam" id="PF05670">
    <property type="entry name" value="NFACT-R_1"/>
    <property type="match status" value="1"/>
</dbReference>
<evidence type="ECO:0000313" key="10">
    <source>
        <dbReference type="EMBL" id="SZF03596.1"/>
    </source>
</evidence>
<feature type="region of interest" description="Disordered" evidence="7">
    <location>
        <begin position="441"/>
        <end position="462"/>
    </location>
</feature>
<dbReference type="GO" id="GO:0005737">
    <property type="term" value="C:cytoplasm"/>
    <property type="evidence" value="ECO:0007669"/>
    <property type="project" value="UniProtKB-SubCell"/>
</dbReference>
<keyword evidence="3" id="KW-0963">Cytoplasm</keyword>
<organism evidence="10 11">
    <name type="scientific">Blumeria hordei</name>
    <name type="common">Barley powdery mildew</name>
    <name type="synonym">Blumeria graminis f. sp. hordei</name>
    <dbReference type="NCBI Taxonomy" id="2867405"/>
    <lineage>
        <taxon>Eukaryota</taxon>
        <taxon>Fungi</taxon>
        <taxon>Dikarya</taxon>
        <taxon>Ascomycota</taxon>
        <taxon>Pezizomycotina</taxon>
        <taxon>Leotiomycetes</taxon>
        <taxon>Erysiphales</taxon>
        <taxon>Erysiphaceae</taxon>
        <taxon>Blumeria</taxon>
    </lineage>
</organism>
<dbReference type="Pfam" id="PF11923">
    <property type="entry name" value="NFACT-C"/>
    <property type="match status" value="1"/>
</dbReference>
<feature type="compositionally biased region" description="Low complexity" evidence="7">
    <location>
        <begin position="1033"/>
        <end position="1048"/>
    </location>
</feature>
<evidence type="ECO:0000256" key="6">
    <source>
        <dbReference type="SAM" id="Coils"/>
    </source>
</evidence>
<evidence type="ECO:0000259" key="9">
    <source>
        <dbReference type="Pfam" id="PF11923"/>
    </source>
</evidence>
<protein>
    <recommendedName>
        <fullName evidence="5">Ribosome quality control complex subunit 2</fullName>
    </recommendedName>
</protein>
<dbReference type="EMBL" id="UNSH01000051">
    <property type="protein sequence ID" value="SZF03596.1"/>
    <property type="molecule type" value="Genomic_DNA"/>
</dbReference>
<dbReference type="GO" id="GO:0000049">
    <property type="term" value="F:tRNA binding"/>
    <property type="evidence" value="ECO:0007669"/>
    <property type="project" value="TreeGrafter"/>
</dbReference>
<gene>
    <name evidence="10" type="ORF">BLGHR1_14390</name>
</gene>
<evidence type="ECO:0000256" key="4">
    <source>
        <dbReference type="ARBA" id="ARBA00023054"/>
    </source>
</evidence>
<evidence type="ECO:0000256" key="7">
    <source>
        <dbReference type="SAM" id="MobiDB-lite"/>
    </source>
</evidence>
<keyword evidence="4 6" id="KW-0175">Coiled coil</keyword>
<evidence type="ECO:0000256" key="3">
    <source>
        <dbReference type="ARBA" id="ARBA00022490"/>
    </source>
</evidence>
<dbReference type="InterPro" id="IPR008532">
    <property type="entry name" value="NFACT_RNA-bd"/>
</dbReference>
<feature type="compositionally biased region" description="Basic residues" evidence="7">
    <location>
        <begin position="832"/>
        <end position="842"/>
    </location>
</feature>
<dbReference type="Gene3D" id="2.30.310.10">
    <property type="entry name" value="ibrinogen binding protein from staphylococcus aureus domain"/>
    <property type="match status" value="1"/>
</dbReference>
<feature type="region of interest" description="Disordered" evidence="7">
    <location>
        <begin position="818"/>
        <end position="842"/>
    </location>
</feature>
<dbReference type="VEuPathDB" id="FungiDB:BLGHR1_14390"/>
<name>A0A383UV32_BLUHO</name>
<evidence type="ECO:0000256" key="5">
    <source>
        <dbReference type="ARBA" id="ARBA00070414"/>
    </source>
</evidence>
<comment type="similarity">
    <text evidence="2">Belongs to the NEMF family.</text>
</comment>
<feature type="region of interest" description="Disordered" evidence="7">
    <location>
        <begin position="1033"/>
        <end position="1057"/>
    </location>
</feature>
<dbReference type="PANTHER" id="PTHR15239:SF6">
    <property type="entry name" value="RIBOSOME QUALITY CONTROL COMPLEX SUBUNIT NEMF"/>
    <property type="match status" value="1"/>
</dbReference>
<dbReference type="AlphaFoldDB" id="A0A383UV32"/>
<accession>A0A383UV32</accession>
<dbReference type="InterPro" id="IPR051608">
    <property type="entry name" value="RQC_Subunit_NEMF"/>
</dbReference>
<dbReference type="FunFam" id="2.30.310.10:FF:000003">
    <property type="entry name" value="Zinc knuckle domain containing protein"/>
    <property type="match status" value="1"/>
</dbReference>